<evidence type="ECO:0000313" key="5">
    <source>
        <dbReference type="Proteomes" id="UP001179952"/>
    </source>
</evidence>
<evidence type="ECO:0000256" key="2">
    <source>
        <dbReference type="SAM" id="MobiDB-lite"/>
    </source>
</evidence>
<dbReference type="AlphaFoldDB" id="A0AAV9B592"/>
<dbReference type="EMBL" id="JAUJYN010000005">
    <property type="protein sequence ID" value="KAK1271570.1"/>
    <property type="molecule type" value="Genomic_DNA"/>
</dbReference>
<accession>A0AAV9B592</accession>
<comment type="caution">
    <text evidence="4">The sequence shown here is derived from an EMBL/GenBank/DDBJ whole genome shotgun (WGS) entry which is preliminary data.</text>
</comment>
<protein>
    <recommendedName>
        <fullName evidence="3">NAD(P)-binding domain-containing protein</fullName>
    </recommendedName>
</protein>
<feature type="region of interest" description="Disordered" evidence="2">
    <location>
        <begin position="13"/>
        <end position="67"/>
    </location>
</feature>
<keyword evidence="5" id="KW-1185">Reference proteome</keyword>
<dbReference type="Gene3D" id="3.40.50.720">
    <property type="entry name" value="NAD(P)-binding Rossmann-like Domain"/>
    <property type="match status" value="1"/>
</dbReference>
<gene>
    <name evidence="4" type="ORF">QJS04_geneDACA007744</name>
</gene>
<evidence type="ECO:0000256" key="1">
    <source>
        <dbReference type="SAM" id="Coils"/>
    </source>
</evidence>
<dbReference type="InterPro" id="IPR016040">
    <property type="entry name" value="NAD(P)-bd_dom"/>
</dbReference>
<organism evidence="4 5">
    <name type="scientific">Acorus gramineus</name>
    <name type="common">Dwarf sweet flag</name>
    <dbReference type="NCBI Taxonomy" id="55184"/>
    <lineage>
        <taxon>Eukaryota</taxon>
        <taxon>Viridiplantae</taxon>
        <taxon>Streptophyta</taxon>
        <taxon>Embryophyta</taxon>
        <taxon>Tracheophyta</taxon>
        <taxon>Spermatophyta</taxon>
        <taxon>Magnoliopsida</taxon>
        <taxon>Liliopsida</taxon>
        <taxon>Acoraceae</taxon>
        <taxon>Acorus</taxon>
    </lineage>
</organism>
<keyword evidence="1" id="KW-0175">Coiled coil</keyword>
<dbReference type="Proteomes" id="UP001179952">
    <property type="component" value="Unassembled WGS sequence"/>
</dbReference>
<evidence type="ECO:0000259" key="3">
    <source>
        <dbReference type="Pfam" id="PF13460"/>
    </source>
</evidence>
<reference evidence="4" key="2">
    <citation type="submission" date="2023-06" db="EMBL/GenBank/DDBJ databases">
        <authorList>
            <person name="Ma L."/>
            <person name="Liu K.-W."/>
            <person name="Li Z."/>
            <person name="Hsiao Y.-Y."/>
            <person name="Qi Y."/>
            <person name="Fu T."/>
            <person name="Tang G."/>
            <person name="Zhang D."/>
            <person name="Sun W.-H."/>
            <person name="Liu D.-K."/>
            <person name="Li Y."/>
            <person name="Chen G.-Z."/>
            <person name="Liu X.-D."/>
            <person name="Liao X.-Y."/>
            <person name="Jiang Y.-T."/>
            <person name="Yu X."/>
            <person name="Hao Y."/>
            <person name="Huang J."/>
            <person name="Zhao X.-W."/>
            <person name="Ke S."/>
            <person name="Chen Y.-Y."/>
            <person name="Wu W.-L."/>
            <person name="Hsu J.-L."/>
            <person name="Lin Y.-F."/>
            <person name="Huang M.-D."/>
            <person name="Li C.-Y."/>
            <person name="Huang L."/>
            <person name="Wang Z.-W."/>
            <person name="Zhao X."/>
            <person name="Zhong W.-Y."/>
            <person name="Peng D.-H."/>
            <person name="Ahmad S."/>
            <person name="Lan S."/>
            <person name="Zhang J.-S."/>
            <person name="Tsai W.-C."/>
            <person name="Van De Peer Y."/>
            <person name="Liu Z.-J."/>
        </authorList>
    </citation>
    <scope>NUCLEOTIDE SEQUENCE</scope>
    <source>
        <strain evidence="4">SCP</strain>
        <tissue evidence="4">Leaves</tissue>
    </source>
</reference>
<dbReference type="PANTHER" id="PTHR47711">
    <property type="entry name" value="PROTEIN PLASTID TRANSCRIPTIONALLY ACTIVE 16, CHLOROPLASTIC"/>
    <property type="match status" value="1"/>
</dbReference>
<dbReference type="InterPro" id="IPR036291">
    <property type="entry name" value="NAD(P)-bd_dom_sf"/>
</dbReference>
<evidence type="ECO:0000313" key="4">
    <source>
        <dbReference type="EMBL" id="KAK1271570.1"/>
    </source>
</evidence>
<feature type="coiled-coil region" evidence="1">
    <location>
        <begin position="366"/>
        <end position="416"/>
    </location>
</feature>
<reference evidence="4" key="1">
    <citation type="journal article" date="2023" name="Nat. Commun.">
        <title>Diploid and tetraploid genomes of Acorus and the evolution of monocots.</title>
        <authorList>
            <person name="Ma L."/>
            <person name="Liu K.W."/>
            <person name="Li Z."/>
            <person name="Hsiao Y.Y."/>
            <person name="Qi Y."/>
            <person name="Fu T."/>
            <person name="Tang G.D."/>
            <person name="Zhang D."/>
            <person name="Sun W.H."/>
            <person name="Liu D.K."/>
            <person name="Li Y."/>
            <person name="Chen G.Z."/>
            <person name="Liu X.D."/>
            <person name="Liao X.Y."/>
            <person name="Jiang Y.T."/>
            <person name="Yu X."/>
            <person name="Hao Y."/>
            <person name="Huang J."/>
            <person name="Zhao X.W."/>
            <person name="Ke S."/>
            <person name="Chen Y.Y."/>
            <person name="Wu W.L."/>
            <person name="Hsu J.L."/>
            <person name="Lin Y.F."/>
            <person name="Huang M.D."/>
            <person name="Li C.Y."/>
            <person name="Huang L."/>
            <person name="Wang Z.W."/>
            <person name="Zhao X."/>
            <person name="Zhong W.Y."/>
            <person name="Peng D.H."/>
            <person name="Ahmad S."/>
            <person name="Lan S."/>
            <person name="Zhang J.S."/>
            <person name="Tsai W.C."/>
            <person name="Van de Peer Y."/>
            <person name="Liu Z.J."/>
        </authorList>
    </citation>
    <scope>NUCLEOTIDE SEQUENCE</scope>
    <source>
        <strain evidence="4">SCP</strain>
    </source>
</reference>
<proteinExistence type="predicted"/>
<dbReference type="Pfam" id="PF13460">
    <property type="entry name" value="NAD_binding_10"/>
    <property type="match status" value="1"/>
</dbReference>
<dbReference type="SUPFAM" id="SSF51735">
    <property type="entry name" value="NAD(P)-binding Rossmann-fold domains"/>
    <property type="match status" value="1"/>
</dbReference>
<name>A0AAV9B592_ACOGR</name>
<dbReference type="PANTHER" id="PTHR47711:SF2">
    <property type="entry name" value="PROTEIN PLASTID TRANSCRIPTIONALLY ACTIVE 16, CHLOROPLASTIC"/>
    <property type="match status" value="1"/>
</dbReference>
<feature type="compositionally biased region" description="Polar residues" evidence="2">
    <location>
        <begin position="30"/>
        <end position="39"/>
    </location>
</feature>
<feature type="domain" description="NAD(P)-binding" evidence="3">
    <location>
        <begin position="110"/>
        <end position="322"/>
    </location>
</feature>
<sequence>MAPAITSHSFLLSPAPLSKLNPKNERPSATRISAKQSSPFPFKLGRRGGGDAEPSEDEDAKPPKRGLPFFDFGKVSDPKSLIPAMVNQPSTSLFFANQRRKDPRTVFVAGATGQAGVRIAQALLRQDFAVRAGVPDLSDAQELARLAAKYKIISPVESKRLNAVEMAFDSEEAIAKAIGNATKVVVTIGPAENGAASEVTTTDALRVVQAARLAGVTHIAVVYDASGSLLGSTYNVLDGLSSFFANLFAKTQPLTLAEFLKKVVEADVSYTLIKTKLTEDFSPEGSYGILVSPEGSTAATNVDDFKVSKSQIASVVADVFANTSIAENKVVKISTNPSAPSKSVEELFRAIPEDGRRKAYKESIAKAKAEEEAIKASERAREAANAAKKLEEVKRLSKQETEAAKLAGEAKKKAEEAGSSLEAMLSKAKDLGGGFSWEKVRSQVSAKVGQKEEEEEEEEKVAVATVRGQAKARALTPRKAVVKKEKGEEEQEEKREVRKVFGGLFQQEVIYMDD</sequence>